<dbReference type="OrthoDB" id="49511at2759"/>
<keyword evidence="7 13" id="KW-0378">Hydrolase</keyword>
<dbReference type="SUPFAM" id="SSF55486">
    <property type="entry name" value="Metalloproteases ('zincins'), catalytic domain"/>
    <property type="match status" value="1"/>
</dbReference>
<feature type="binding site" evidence="12">
    <location>
        <position position="406"/>
    </location>
    <ligand>
        <name>Zn(2+)</name>
        <dbReference type="ChEBI" id="CHEBI:29105"/>
        <note>catalytic</note>
    </ligand>
</feature>
<proteinExistence type="inferred from homology"/>
<dbReference type="AlphaFoldDB" id="A0A8H2Y192"/>
<comment type="caution">
    <text evidence="15">The sequence shown here is derived from an EMBL/GenBank/DDBJ whole genome shotgun (WGS) entry which is preliminary data.</text>
</comment>
<sequence length="600" mass="65716">MISLTLAALLLSRGSIATPWETHFRRTTHSEHSVGLAGSRFQTYHPEPVFETYGVDGIAHPLSKRGLPSTNEEAAKAFLEKKLGVKPEALSRKSGHSSDGVANEYFRQSINNISIANAVANVALKDNRVVSFGASFVKPKSIAAATPKLTKEQAIIKVETAIGGKYNNLPTSLEYFAKDSDHVVLTHVVQVRNNETDEWYEAFVDADSGELVNVISFMAHASYRVIPFALQNPTDGFQTLVDPQDPVSSPDGWHRYHLMFSNTTIITNATSGNNVLVFKSSVTDGLTKQSSAPDNYAYVFDSAREPAANKDAASVNVFYVANMMHDLLYRYGFTESTYNFQYYNYGKGGTGNDQVYISVQDSEKTKFNNANFATPADGINGEMKLYLWNKTTPFRDGAFENDVVIHEYTHGLTSRMTGGGTARCLLTDESRGLGEGWSDALADWVRQTSAQSAAEDFIMGTYVYTKSIRDYPYSTSLTTNPLTYGSLQTRTEVHAAGEVWANIWHEIYASLVAKLGFSTDKNNASGTTGNIVALHLLVDALSLQPCNPTFISARDAVIQADANRYGGTNKCTLWSAFAKRGLGFDATTTKVDSKTVPSDC</sequence>
<dbReference type="Gene3D" id="1.10.390.10">
    <property type="entry name" value="Neutral Protease Domain 2"/>
    <property type="match status" value="1"/>
</dbReference>
<feature type="binding site" evidence="12">
    <location>
        <position position="435"/>
    </location>
    <ligand>
        <name>Zn(2+)</name>
        <dbReference type="ChEBI" id="CHEBI:29105"/>
        <note>catalytic</note>
    </ligand>
</feature>
<dbReference type="PRINTS" id="PR00999">
    <property type="entry name" value="FUNGALYSIN"/>
</dbReference>
<evidence type="ECO:0000256" key="12">
    <source>
        <dbReference type="PIRSR" id="PIRSR601842-2"/>
    </source>
</evidence>
<keyword evidence="3 13" id="KW-0964">Secreted</keyword>
<keyword evidence="9 13" id="KW-0482">Metalloprotease</keyword>
<feature type="binding site" evidence="12">
    <location>
        <position position="220"/>
    </location>
    <ligand>
        <name>Zn(2+)</name>
        <dbReference type="ChEBI" id="CHEBI:29105"/>
        <note>catalytic</note>
    </ligand>
</feature>
<feature type="chain" id="PRO_5034923409" description="Extracellular metalloproteinase" evidence="13">
    <location>
        <begin position="18"/>
        <end position="600"/>
    </location>
</feature>
<evidence type="ECO:0000256" key="6">
    <source>
        <dbReference type="ARBA" id="ARBA00022729"/>
    </source>
</evidence>
<dbReference type="CDD" id="cd09596">
    <property type="entry name" value="M36"/>
    <property type="match status" value="1"/>
</dbReference>
<evidence type="ECO:0000256" key="13">
    <source>
        <dbReference type="RuleBase" id="RU364017"/>
    </source>
</evidence>
<dbReference type="GO" id="GO:0008270">
    <property type="term" value="F:zinc ion binding"/>
    <property type="evidence" value="ECO:0007669"/>
    <property type="project" value="InterPro"/>
</dbReference>
<protein>
    <recommendedName>
        <fullName evidence="13">Extracellular metalloproteinase</fullName>
        <ecNumber evidence="13">3.4.24.-</ecNumber>
    </recommendedName>
    <alternativeName>
        <fullName evidence="13">Fungalysin</fullName>
    </alternativeName>
</protein>
<keyword evidence="6 13" id="KW-0732">Signal</keyword>
<evidence type="ECO:0000313" key="16">
    <source>
        <dbReference type="Proteomes" id="UP000663841"/>
    </source>
</evidence>
<dbReference type="EC" id="3.4.24.-" evidence="13"/>
<comment type="cofactor">
    <cofactor evidence="12">
        <name>Zn(2+)</name>
        <dbReference type="ChEBI" id="CHEBI:29105"/>
    </cofactor>
    <text evidence="12">Binds 1 zinc ion per subunit.</text>
</comment>
<dbReference type="Pfam" id="PF02128">
    <property type="entry name" value="Peptidase_M36"/>
    <property type="match status" value="1"/>
</dbReference>
<feature type="active site" evidence="11">
    <location>
        <position position="407"/>
    </location>
</feature>
<keyword evidence="10 13" id="KW-0865">Zymogen</keyword>
<feature type="signal peptide" evidence="13">
    <location>
        <begin position="1"/>
        <end position="17"/>
    </location>
</feature>
<gene>
    <name evidence="15" type="ORF">RDB_LOCUS86995</name>
</gene>
<dbReference type="Pfam" id="PF07504">
    <property type="entry name" value="FTP"/>
    <property type="match status" value="1"/>
</dbReference>
<dbReference type="GO" id="GO:0004222">
    <property type="term" value="F:metalloendopeptidase activity"/>
    <property type="evidence" value="ECO:0007669"/>
    <property type="project" value="InterPro"/>
</dbReference>
<dbReference type="PANTHER" id="PTHR33478:SF1">
    <property type="entry name" value="EXTRACELLULAR METALLOPROTEINASE MEP"/>
    <property type="match status" value="1"/>
</dbReference>
<organism evidence="15 16">
    <name type="scientific">Rhizoctonia solani</name>
    <dbReference type="NCBI Taxonomy" id="456999"/>
    <lineage>
        <taxon>Eukaryota</taxon>
        <taxon>Fungi</taxon>
        <taxon>Dikarya</taxon>
        <taxon>Basidiomycota</taxon>
        <taxon>Agaricomycotina</taxon>
        <taxon>Agaricomycetes</taxon>
        <taxon>Cantharellales</taxon>
        <taxon>Ceratobasidiaceae</taxon>
        <taxon>Rhizoctonia</taxon>
    </lineage>
</organism>
<evidence type="ECO:0000256" key="9">
    <source>
        <dbReference type="ARBA" id="ARBA00023049"/>
    </source>
</evidence>
<dbReference type="GO" id="GO:0005615">
    <property type="term" value="C:extracellular space"/>
    <property type="evidence" value="ECO:0007669"/>
    <property type="project" value="InterPro"/>
</dbReference>
<keyword evidence="5 12" id="KW-0479">Metal-binding</keyword>
<keyword evidence="4 13" id="KW-0645">Protease</keyword>
<evidence type="ECO:0000256" key="7">
    <source>
        <dbReference type="ARBA" id="ARBA00022801"/>
    </source>
</evidence>
<evidence type="ECO:0000256" key="4">
    <source>
        <dbReference type="ARBA" id="ARBA00022670"/>
    </source>
</evidence>
<keyword evidence="8 12" id="KW-0862">Zinc</keyword>
<comment type="similarity">
    <text evidence="2 13">Belongs to the peptidase M36 family.</text>
</comment>
<name>A0A8H2Y192_9AGAM</name>
<evidence type="ECO:0000256" key="5">
    <source>
        <dbReference type="ARBA" id="ARBA00022723"/>
    </source>
</evidence>
<feature type="binding site" evidence="12">
    <location>
        <position position="410"/>
    </location>
    <ligand>
        <name>Zn(2+)</name>
        <dbReference type="ChEBI" id="CHEBI:29105"/>
        <note>catalytic</note>
    </ligand>
</feature>
<dbReference type="InterPro" id="IPR027268">
    <property type="entry name" value="Peptidase_M4/M1_CTD_sf"/>
</dbReference>
<dbReference type="Proteomes" id="UP000663841">
    <property type="component" value="Unassembled WGS sequence"/>
</dbReference>
<comment type="subcellular location">
    <subcellularLocation>
        <location evidence="1 13">Secreted</location>
    </subcellularLocation>
</comment>
<accession>A0A8H2Y192</accession>
<dbReference type="EMBL" id="CAJMWW010000089">
    <property type="protein sequence ID" value="CAE6437943.1"/>
    <property type="molecule type" value="Genomic_DNA"/>
</dbReference>
<reference evidence="15" key="1">
    <citation type="submission" date="2021-01" db="EMBL/GenBank/DDBJ databases">
        <authorList>
            <person name="Kaushik A."/>
        </authorList>
    </citation>
    <scope>NUCLEOTIDE SEQUENCE</scope>
    <source>
        <strain evidence="15">AG3-T5</strain>
    </source>
</reference>
<evidence type="ECO:0000256" key="11">
    <source>
        <dbReference type="PIRSR" id="PIRSR601842-1"/>
    </source>
</evidence>
<evidence type="ECO:0000256" key="1">
    <source>
        <dbReference type="ARBA" id="ARBA00004613"/>
    </source>
</evidence>
<dbReference type="InterPro" id="IPR001842">
    <property type="entry name" value="Peptidase_M36"/>
</dbReference>
<dbReference type="InterPro" id="IPR050371">
    <property type="entry name" value="Fungal_virulence_M36"/>
</dbReference>
<evidence type="ECO:0000313" key="15">
    <source>
        <dbReference type="EMBL" id="CAE6437943.1"/>
    </source>
</evidence>
<evidence type="ECO:0000259" key="14">
    <source>
        <dbReference type="Pfam" id="PF07504"/>
    </source>
</evidence>
<feature type="domain" description="FTP" evidence="14">
    <location>
        <begin position="98"/>
        <end position="136"/>
    </location>
</feature>
<dbReference type="GO" id="GO:0006508">
    <property type="term" value="P:proteolysis"/>
    <property type="evidence" value="ECO:0007669"/>
    <property type="project" value="UniProtKB-KW"/>
</dbReference>
<dbReference type="Gene3D" id="3.10.170.10">
    <property type="match status" value="1"/>
</dbReference>
<evidence type="ECO:0000256" key="10">
    <source>
        <dbReference type="ARBA" id="ARBA00023145"/>
    </source>
</evidence>
<evidence type="ECO:0000256" key="2">
    <source>
        <dbReference type="ARBA" id="ARBA00006006"/>
    </source>
</evidence>
<dbReference type="PANTHER" id="PTHR33478">
    <property type="entry name" value="EXTRACELLULAR METALLOPROTEINASE MEP"/>
    <property type="match status" value="1"/>
</dbReference>
<evidence type="ECO:0000256" key="8">
    <source>
        <dbReference type="ARBA" id="ARBA00022833"/>
    </source>
</evidence>
<evidence type="ECO:0000256" key="3">
    <source>
        <dbReference type="ARBA" id="ARBA00022525"/>
    </source>
</evidence>
<dbReference type="InterPro" id="IPR011096">
    <property type="entry name" value="FTP_domain"/>
</dbReference>